<sequence length="112" mass="13075">MLQTLQELGALREIKLETLRFFRFRGVWGLQYLLAGFNNDQKDTFLLLTSNGFLQFVLLVEKPCKFSSLLLCEHYQLSLYRFQNLARFTEGKVGFPIWASDTLFLQTVLSND</sequence>
<reference evidence="1" key="1">
    <citation type="submission" date="2021-05" db="EMBL/GenBank/DDBJ databases">
        <authorList>
            <person name="Alioto T."/>
            <person name="Alioto T."/>
            <person name="Gomez Garrido J."/>
        </authorList>
    </citation>
    <scope>NUCLEOTIDE SEQUENCE</scope>
</reference>
<dbReference type="EMBL" id="HBUE01023384">
    <property type="protein sequence ID" value="CAG6453559.1"/>
    <property type="molecule type" value="Transcribed_RNA"/>
</dbReference>
<dbReference type="AlphaFoldDB" id="A0A8D8ACX3"/>
<evidence type="ECO:0000313" key="1">
    <source>
        <dbReference type="EMBL" id="CAG6453559.1"/>
    </source>
</evidence>
<name>A0A8D8ACX3_CULPI</name>
<protein>
    <submittedName>
        <fullName evidence="1">(northern house mosquito) hypothetical protein</fullName>
    </submittedName>
</protein>
<organism evidence="1">
    <name type="scientific">Culex pipiens</name>
    <name type="common">House mosquito</name>
    <dbReference type="NCBI Taxonomy" id="7175"/>
    <lineage>
        <taxon>Eukaryota</taxon>
        <taxon>Metazoa</taxon>
        <taxon>Ecdysozoa</taxon>
        <taxon>Arthropoda</taxon>
        <taxon>Hexapoda</taxon>
        <taxon>Insecta</taxon>
        <taxon>Pterygota</taxon>
        <taxon>Neoptera</taxon>
        <taxon>Endopterygota</taxon>
        <taxon>Diptera</taxon>
        <taxon>Nematocera</taxon>
        <taxon>Culicoidea</taxon>
        <taxon>Culicidae</taxon>
        <taxon>Culicinae</taxon>
        <taxon>Culicini</taxon>
        <taxon>Culex</taxon>
        <taxon>Culex</taxon>
    </lineage>
</organism>
<proteinExistence type="predicted"/>
<dbReference type="EMBL" id="HBUE01201123">
    <property type="protein sequence ID" value="CAG6529863.1"/>
    <property type="molecule type" value="Transcribed_RNA"/>
</dbReference>
<accession>A0A8D8ACX3</accession>
<dbReference type="EMBL" id="HBUE01307284">
    <property type="protein sequence ID" value="CAG6581659.1"/>
    <property type="molecule type" value="Transcribed_RNA"/>
</dbReference>